<feature type="region of interest" description="Disordered" evidence="1">
    <location>
        <begin position="1"/>
        <end position="57"/>
    </location>
</feature>
<organism evidence="2">
    <name type="scientific">Rhizophora mucronata</name>
    <name type="common">Asiatic mangrove</name>
    <dbReference type="NCBI Taxonomy" id="61149"/>
    <lineage>
        <taxon>Eukaryota</taxon>
        <taxon>Viridiplantae</taxon>
        <taxon>Streptophyta</taxon>
        <taxon>Embryophyta</taxon>
        <taxon>Tracheophyta</taxon>
        <taxon>Spermatophyta</taxon>
        <taxon>Magnoliopsida</taxon>
        <taxon>eudicotyledons</taxon>
        <taxon>Gunneridae</taxon>
        <taxon>Pentapetalae</taxon>
        <taxon>rosids</taxon>
        <taxon>fabids</taxon>
        <taxon>Malpighiales</taxon>
        <taxon>Rhizophoraceae</taxon>
        <taxon>Rhizophora</taxon>
    </lineage>
</organism>
<accession>A0A2P2PK31</accession>
<evidence type="ECO:0000256" key="1">
    <source>
        <dbReference type="SAM" id="MobiDB-lite"/>
    </source>
</evidence>
<dbReference type="AlphaFoldDB" id="A0A2P2PK31"/>
<dbReference type="EMBL" id="GGEC01074568">
    <property type="protein sequence ID" value="MBX55052.1"/>
    <property type="molecule type" value="Transcribed_RNA"/>
</dbReference>
<sequence>MPPSLGLPDQNNAPSPTDQTAFKNRFNPNGTGPETKPPFSTLSNPKSTTAASSRPRVLANAADRATLLTSRKTSTSSSLFSSMSLSAKDLITSYFRELTGMSLTSDKS</sequence>
<reference evidence="2" key="1">
    <citation type="submission" date="2018-02" db="EMBL/GenBank/DDBJ databases">
        <title>Rhizophora mucronata_Transcriptome.</title>
        <authorList>
            <person name="Meera S.P."/>
            <person name="Sreeshan A."/>
            <person name="Augustine A."/>
        </authorList>
    </citation>
    <scope>NUCLEOTIDE SEQUENCE</scope>
    <source>
        <tissue evidence="2">Leaf</tissue>
    </source>
</reference>
<name>A0A2P2PK31_RHIMU</name>
<feature type="compositionally biased region" description="Polar residues" evidence="1">
    <location>
        <begin position="9"/>
        <end position="52"/>
    </location>
</feature>
<proteinExistence type="predicted"/>
<evidence type="ECO:0000313" key="2">
    <source>
        <dbReference type="EMBL" id="MBX55052.1"/>
    </source>
</evidence>
<protein>
    <submittedName>
        <fullName evidence="2">Uncharacterized protein</fullName>
    </submittedName>
</protein>